<evidence type="ECO:0000313" key="6">
    <source>
        <dbReference type="EMBL" id="MBZ7987607.1"/>
    </source>
</evidence>
<dbReference type="Gene3D" id="2.60.40.4070">
    <property type="match status" value="1"/>
</dbReference>
<dbReference type="EMBL" id="JACGBB010000011">
    <property type="protein sequence ID" value="MBZ7987607.1"/>
    <property type="molecule type" value="Genomic_DNA"/>
</dbReference>
<gene>
    <name evidence="6" type="ORF">AVCANL283_05775</name>
</gene>
<keyword evidence="7" id="KW-1185">Reference proteome</keyword>
<organism evidence="6 7">
    <name type="scientific">Campylobacter canadensis</name>
    <dbReference type="NCBI Taxonomy" id="449520"/>
    <lineage>
        <taxon>Bacteria</taxon>
        <taxon>Pseudomonadati</taxon>
        <taxon>Campylobacterota</taxon>
        <taxon>Epsilonproteobacteria</taxon>
        <taxon>Campylobacterales</taxon>
        <taxon>Campylobacteraceae</taxon>
        <taxon>Campylobacter</taxon>
    </lineage>
</organism>
<evidence type="ECO:0000256" key="4">
    <source>
        <dbReference type="ARBA" id="ARBA00024746"/>
    </source>
</evidence>
<comment type="similarity">
    <text evidence="1 5">Belongs to the FlgD family.</text>
</comment>
<name>A0ABS7WTI3_9BACT</name>
<comment type="function">
    <text evidence="4 5">Required for flagellar hook formation. May act as a scaffolding protein.</text>
</comment>
<evidence type="ECO:0000256" key="5">
    <source>
        <dbReference type="RuleBase" id="RU362076"/>
    </source>
</evidence>
<reference evidence="6 7" key="1">
    <citation type="submission" date="2020-07" db="EMBL/GenBank/DDBJ databases">
        <title>Transfer of Campylobacter canadensis to the novel genus Avispirillum gen. nov., that also includes two novel species recovered from migratory waterfowl: Avispirillum anseris sp. nov. and Avispirillum brantae sp. nov.</title>
        <authorList>
            <person name="Miller W.G."/>
            <person name="Chapman M.H."/>
            <person name="Yee E."/>
            <person name="Inglis G.D."/>
        </authorList>
    </citation>
    <scope>NUCLEOTIDE SEQUENCE [LARGE SCALE GENOMIC DNA]</scope>
    <source>
        <strain evidence="6 7">L283</strain>
    </source>
</reference>
<dbReference type="InterPro" id="IPR005648">
    <property type="entry name" value="FlgD"/>
</dbReference>
<evidence type="ECO:0000313" key="7">
    <source>
        <dbReference type="Proteomes" id="UP000786183"/>
    </source>
</evidence>
<accession>A0ABS7WTI3</accession>
<proteinExistence type="inferred from homology"/>
<dbReference type="Gene3D" id="2.30.30.910">
    <property type="match status" value="1"/>
</dbReference>
<keyword evidence="3 5" id="KW-1005">Bacterial flagellum biogenesis</keyword>
<protein>
    <recommendedName>
        <fullName evidence="2 5">Basal-body rod modification protein FlgD</fullName>
    </recommendedName>
</protein>
<evidence type="ECO:0000256" key="1">
    <source>
        <dbReference type="ARBA" id="ARBA00010577"/>
    </source>
</evidence>
<dbReference type="Proteomes" id="UP000786183">
    <property type="component" value="Unassembled WGS sequence"/>
</dbReference>
<sequence>MATISNYNNTTTKHLYSAQNTNARTNSAAISSSDTDNNLDSLSTFTKDKINQAKIEKASKDASSTQTNPLAQLDKDAFLKLLLEELTHQDPTSPMDSDKMLTQTSQLAALETQQKTNETMEKLATKMELLSDSVGIGMIGAVGKYGVRKDAAYKHDGKNVNLSYNLYFPKEVLDNKSEDENIIVSVYDDKNNYVDSFYIEGVKEGNNNFLWDTRYADGSIRPEGKFTFVAHISNKDGSEYAIPSGYFKIDGVRFKDGKTYFSAGNMDIPFDDIAEFKESLV</sequence>
<evidence type="ECO:0000256" key="3">
    <source>
        <dbReference type="ARBA" id="ARBA00022795"/>
    </source>
</evidence>
<evidence type="ECO:0000256" key="2">
    <source>
        <dbReference type="ARBA" id="ARBA00016013"/>
    </source>
</evidence>
<dbReference type="Pfam" id="PF03963">
    <property type="entry name" value="FlgD"/>
    <property type="match status" value="1"/>
</dbReference>
<comment type="caution">
    <text evidence="6">The sequence shown here is derived from an EMBL/GenBank/DDBJ whole genome shotgun (WGS) entry which is preliminary data.</text>
</comment>
<dbReference type="RefSeq" id="WP_172233853.1">
    <property type="nucleotide sequence ID" value="NZ_CP035946.1"/>
</dbReference>